<evidence type="ECO:0000256" key="4">
    <source>
        <dbReference type="ARBA" id="ARBA00022801"/>
    </source>
</evidence>
<evidence type="ECO:0000256" key="5">
    <source>
        <dbReference type="ARBA" id="ARBA00022842"/>
    </source>
</evidence>
<evidence type="ECO:0000256" key="8">
    <source>
        <dbReference type="ARBA" id="ARBA00022932"/>
    </source>
</evidence>
<keyword evidence="3" id="KW-0255">Endonuclease</keyword>
<dbReference type="GO" id="GO:0046872">
    <property type="term" value="F:metal ion binding"/>
    <property type="evidence" value="ECO:0007669"/>
    <property type="project" value="UniProtKB-KW"/>
</dbReference>
<protein>
    <submittedName>
        <fullName evidence="11">Retrovirus-related pol polyprotein from transposon tnt 1-94</fullName>
    </submittedName>
</protein>
<keyword evidence="6" id="KW-0229">DNA integration</keyword>
<evidence type="ECO:0000256" key="7">
    <source>
        <dbReference type="ARBA" id="ARBA00022918"/>
    </source>
</evidence>
<dbReference type="GO" id="GO:0006310">
    <property type="term" value="P:DNA recombination"/>
    <property type="evidence" value="ECO:0007669"/>
    <property type="project" value="UniProtKB-KW"/>
</dbReference>
<comment type="caution">
    <text evidence="11">The sequence shown here is derived from an EMBL/GenBank/DDBJ whole genome shotgun (WGS) entry which is preliminary data.</text>
</comment>
<evidence type="ECO:0000313" key="11">
    <source>
        <dbReference type="EMBL" id="KMQ91777.1"/>
    </source>
</evidence>
<keyword evidence="8" id="KW-0239">DNA-directed DNA polymerase</keyword>
<feature type="domain" description="Integrase catalytic" evidence="10">
    <location>
        <begin position="201"/>
        <end position="367"/>
    </location>
</feature>
<keyword evidence="12" id="KW-1185">Reference proteome</keyword>
<keyword evidence="5" id="KW-0460">Magnesium</keyword>
<evidence type="ECO:0000259" key="10">
    <source>
        <dbReference type="PROSITE" id="PS50994"/>
    </source>
</evidence>
<keyword evidence="8" id="KW-0548">Nucleotidyltransferase</keyword>
<evidence type="ECO:0000256" key="2">
    <source>
        <dbReference type="ARBA" id="ARBA00022723"/>
    </source>
</evidence>
<keyword evidence="7" id="KW-0695">RNA-directed DNA polymerase</keyword>
<evidence type="ECO:0000256" key="6">
    <source>
        <dbReference type="ARBA" id="ARBA00022908"/>
    </source>
</evidence>
<dbReference type="Proteomes" id="UP000036403">
    <property type="component" value="Unassembled WGS sequence"/>
</dbReference>
<evidence type="ECO:0000256" key="1">
    <source>
        <dbReference type="ARBA" id="ARBA00022722"/>
    </source>
</evidence>
<dbReference type="PANTHER" id="PTHR42648">
    <property type="entry name" value="TRANSPOSASE, PUTATIVE-RELATED"/>
    <property type="match status" value="1"/>
</dbReference>
<dbReference type="Pfam" id="PF00665">
    <property type="entry name" value="rve"/>
    <property type="match status" value="1"/>
</dbReference>
<dbReference type="GO" id="GO:0004519">
    <property type="term" value="F:endonuclease activity"/>
    <property type="evidence" value="ECO:0007669"/>
    <property type="project" value="UniProtKB-KW"/>
</dbReference>
<dbReference type="PROSITE" id="PS50994">
    <property type="entry name" value="INTEGRASE"/>
    <property type="match status" value="1"/>
</dbReference>
<dbReference type="InterPro" id="IPR025724">
    <property type="entry name" value="GAG-pre-integrase_dom"/>
</dbReference>
<name>A0A0J7KN87_LASNI</name>
<evidence type="ECO:0000256" key="9">
    <source>
        <dbReference type="ARBA" id="ARBA00023172"/>
    </source>
</evidence>
<dbReference type="GO" id="GO:0015074">
    <property type="term" value="P:DNA integration"/>
    <property type="evidence" value="ECO:0007669"/>
    <property type="project" value="UniProtKB-KW"/>
</dbReference>
<dbReference type="AlphaFoldDB" id="A0A0J7KN87"/>
<dbReference type="SUPFAM" id="SSF53098">
    <property type="entry name" value="Ribonuclease H-like"/>
    <property type="match status" value="1"/>
</dbReference>
<dbReference type="InterPro" id="IPR012337">
    <property type="entry name" value="RNaseH-like_sf"/>
</dbReference>
<sequence length="387" mass="44683">MSAGKDVNCENCTYKDETDGKLPTRGQVEHLLSLDTKDVRLTDSEVSKHITYRREWLKEYRPCKGEMHLGDDSTCHRDIRIECASHMLAPRLRTLFLYLYGTCAVEGIGTVDIEKLINGVWEKGQIRDIIMVNENEENVTEWEIKVWHERLGHVNPQTIKKMVAQGSAEGIKLKDFKDFFCKACQLGKSHVKPFSQQDSKNLTKPGEFFHSDVCGPMKVDSVGGAKLFLTFKDDASGFRVIYFIKHKSDVIDKFKEFERFVANKFETLIKRLRTDNKREYCNKEMYKYLSKRGIQLENTALYTPQQNGRAERDNRTIAESARSMLHSANLPLHLWAEAVETAVYILNRTTSKQTPDTTRYELWMGKKPSLLHVRKFGSDAYIHIPSQ</sequence>
<keyword evidence="1" id="KW-0540">Nuclease</keyword>
<dbReference type="GO" id="GO:0016787">
    <property type="term" value="F:hydrolase activity"/>
    <property type="evidence" value="ECO:0007669"/>
    <property type="project" value="UniProtKB-KW"/>
</dbReference>
<dbReference type="Gene3D" id="3.30.420.10">
    <property type="entry name" value="Ribonuclease H-like superfamily/Ribonuclease H"/>
    <property type="match status" value="1"/>
</dbReference>
<reference evidence="11 12" key="1">
    <citation type="submission" date="2015-04" db="EMBL/GenBank/DDBJ databases">
        <title>Lasius niger genome sequencing.</title>
        <authorList>
            <person name="Konorov E.A."/>
            <person name="Nikitin M.A."/>
            <person name="Kirill M.V."/>
            <person name="Chang P."/>
        </authorList>
    </citation>
    <scope>NUCLEOTIDE SEQUENCE [LARGE SCALE GENOMIC DNA]</scope>
    <source>
        <tissue evidence="11">Whole</tissue>
    </source>
</reference>
<dbReference type="STRING" id="67767.A0A0J7KN87"/>
<dbReference type="GO" id="GO:0003676">
    <property type="term" value="F:nucleic acid binding"/>
    <property type="evidence" value="ECO:0007669"/>
    <property type="project" value="InterPro"/>
</dbReference>
<keyword evidence="4" id="KW-0378">Hydrolase</keyword>
<dbReference type="InterPro" id="IPR039537">
    <property type="entry name" value="Retrotran_Ty1/copia-like"/>
</dbReference>
<dbReference type="EMBL" id="LBMM01005155">
    <property type="protein sequence ID" value="KMQ91777.1"/>
    <property type="molecule type" value="Genomic_DNA"/>
</dbReference>
<keyword evidence="9" id="KW-0233">DNA recombination</keyword>
<dbReference type="InterPro" id="IPR036397">
    <property type="entry name" value="RNaseH_sf"/>
</dbReference>
<dbReference type="PaxDb" id="67767-A0A0J7KN87"/>
<dbReference type="InterPro" id="IPR001584">
    <property type="entry name" value="Integrase_cat-core"/>
</dbReference>
<dbReference type="GO" id="GO:0003887">
    <property type="term" value="F:DNA-directed DNA polymerase activity"/>
    <property type="evidence" value="ECO:0007669"/>
    <property type="project" value="UniProtKB-KW"/>
</dbReference>
<organism evidence="11 12">
    <name type="scientific">Lasius niger</name>
    <name type="common">Black garden ant</name>
    <dbReference type="NCBI Taxonomy" id="67767"/>
    <lineage>
        <taxon>Eukaryota</taxon>
        <taxon>Metazoa</taxon>
        <taxon>Ecdysozoa</taxon>
        <taxon>Arthropoda</taxon>
        <taxon>Hexapoda</taxon>
        <taxon>Insecta</taxon>
        <taxon>Pterygota</taxon>
        <taxon>Neoptera</taxon>
        <taxon>Endopterygota</taxon>
        <taxon>Hymenoptera</taxon>
        <taxon>Apocrita</taxon>
        <taxon>Aculeata</taxon>
        <taxon>Formicoidea</taxon>
        <taxon>Formicidae</taxon>
        <taxon>Formicinae</taxon>
        <taxon>Lasius</taxon>
        <taxon>Lasius</taxon>
    </lineage>
</organism>
<proteinExistence type="predicted"/>
<keyword evidence="8" id="KW-0808">Transferase</keyword>
<gene>
    <name evidence="11" type="ORF">RF55_8314</name>
</gene>
<dbReference type="Pfam" id="PF13976">
    <property type="entry name" value="gag_pre-integrs"/>
    <property type="match status" value="1"/>
</dbReference>
<dbReference type="OrthoDB" id="7555369at2759"/>
<evidence type="ECO:0000256" key="3">
    <source>
        <dbReference type="ARBA" id="ARBA00022759"/>
    </source>
</evidence>
<dbReference type="GO" id="GO:0003964">
    <property type="term" value="F:RNA-directed DNA polymerase activity"/>
    <property type="evidence" value="ECO:0007669"/>
    <property type="project" value="UniProtKB-KW"/>
</dbReference>
<keyword evidence="2" id="KW-0479">Metal-binding</keyword>
<dbReference type="PANTHER" id="PTHR42648:SF11">
    <property type="entry name" value="TRANSPOSON TY4-P GAG-POL POLYPROTEIN"/>
    <property type="match status" value="1"/>
</dbReference>
<evidence type="ECO:0000313" key="12">
    <source>
        <dbReference type="Proteomes" id="UP000036403"/>
    </source>
</evidence>
<accession>A0A0J7KN87</accession>